<gene>
    <name evidence="3" type="primary">ATAD5</name>
    <name evidence="3" type="ORF">HK100_011407</name>
</gene>
<sequence length="1039" mass="117161">LESSIDTKNQSLSNLVPAETSNFHRLFKKRYFNEKIASLVVKNPDSIDDCEPEDPSNYRRKSKRLAKVPPKFYPNQIFDFDDEAKKEKAKSNDDYVTTPVKKKKLAGNPKPLKQHEQTESRILTDKELLKANTFFLSAEQRRLQKMLQGQQQLMKEIEESQRISAEFSKGKILNPFLQPRLFVPPETKNSEKCRAIQGNTLPTGWKDCPIEAPLPNSLNCNVGWSQSGTFEFGEIETPFKLKGKLEKVAHTIVMPVILTVKDCVKESKNIEVDKIISPMKDLEDWNVFYDMADIIKLGSRMPMIEISSDVVYSYLVKIHGFDRVSSNQNLWNAVLHANKEAIAKSKESWIEKFKPSSTADLIGDHNSKQVMQLKTWLLDWKTAKSQDTKSMESATKKLKFKKPKRLQDDFIVDDDEEESYHVSENEAEDFIDDSNSDDDIFQPVSGKRIRKLKKRIRKKVNGEFVKPNIHLRLIGPPSSGRTSSIRAVASECGFEIIEINSGHKRSGKEVASLLSEATQSHAVTLDSGGSFSASSATANDNDSKNTFEKSKPAKGNLFALFGAKARKKESTSNNTHSNRKNVIDDSDSDSSSQSIENKPSTSSATHSLIVVEDADILFDQDKGFWNAMWSIMEFSKRPIVFTCSGLCIDFLFFIIFAQLKHEYLEDPINSQNVHIPSNLLTNLQNSTESLFFKSPSLSDVFCYLHLLVLGEGFWIDHQDLRNMCDESKSDIRKCLAQTEIYTKFFDENASAASPLLISVGANSRNFAVNQNSRKLKFQVRNLNQRHHTCAQTNGIGLCFSCVDWTGVGENESSVVGDSGQKLPEIQTMETIAAISDRAIICDHLTKFSALEGFDSITYFGSDISIDEIPSPFPALINKYQTATGGSYSLAQDIAENFSEISKNLAKQVFPSLSLDYQCLTDILPQIPKIPDGLILAPHNFPKSRQLRMEYLPYLSIACSYDTLNEREKRLIQEKDDENSEIIFSGFGETAGAALALDFKKKMEGGLRRSARRSKFVPVRHFKDILTEDEADTLIRQMSQ</sequence>
<dbReference type="PANTHER" id="PTHR23389">
    <property type="entry name" value="CHROMOSOME TRANSMISSION FIDELITY FACTOR 18"/>
    <property type="match status" value="1"/>
</dbReference>
<dbReference type="GO" id="GO:0016887">
    <property type="term" value="F:ATP hydrolysis activity"/>
    <property type="evidence" value="ECO:0007669"/>
    <property type="project" value="InterPro"/>
</dbReference>
<dbReference type="AlphaFoldDB" id="A0AAD5T9G2"/>
<dbReference type="SUPFAM" id="SSF52540">
    <property type="entry name" value="P-loop containing nucleoside triphosphate hydrolases"/>
    <property type="match status" value="1"/>
</dbReference>
<dbReference type="GO" id="GO:0003677">
    <property type="term" value="F:DNA binding"/>
    <property type="evidence" value="ECO:0007669"/>
    <property type="project" value="TreeGrafter"/>
</dbReference>
<dbReference type="Gene3D" id="3.40.50.300">
    <property type="entry name" value="P-loop containing nucleotide triphosphate hydrolases"/>
    <property type="match status" value="1"/>
</dbReference>
<dbReference type="PANTHER" id="PTHR23389:SF21">
    <property type="entry name" value="ATPASE FAMILY AAA DOMAIN-CONTAINING PROTEIN 5"/>
    <property type="match status" value="1"/>
</dbReference>
<feature type="region of interest" description="Disordered" evidence="1">
    <location>
        <begin position="530"/>
        <end position="550"/>
    </location>
</feature>
<dbReference type="GO" id="GO:0005524">
    <property type="term" value="F:ATP binding"/>
    <property type="evidence" value="ECO:0007669"/>
    <property type="project" value="InterPro"/>
</dbReference>
<feature type="region of interest" description="Disordered" evidence="1">
    <location>
        <begin position="567"/>
        <end position="600"/>
    </location>
</feature>
<feature type="compositionally biased region" description="Low complexity" evidence="1">
    <location>
        <begin position="530"/>
        <end position="540"/>
    </location>
</feature>
<dbReference type="InterPro" id="IPR003959">
    <property type="entry name" value="ATPase_AAA_core"/>
</dbReference>
<comment type="caution">
    <text evidence="3">The sequence shown here is derived from an EMBL/GenBank/DDBJ whole genome shotgun (WGS) entry which is preliminary data.</text>
</comment>
<feature type="region of interest" description="Disordered" evidence="1">
    <location>
        <begin position="44"/>
        <end position="65"/>
    </location>
</feature>
<dbReference type="GO" id="GO:0005634">
    <property type="term" value="C:nucleus"/>
    <property type="evidence" value="ECO:0007669"/>
    <property type="project" value="TreeGrafter"/>
</dbReference>
<feature type="non-terminal residue" evidence="3">
    <location>
        <position position="1039"/>
    </location>
</feature>
<accession>A0AAD5T9G2</accession>
<evidence type="ECO:0000313" key="4">
    <source>
        <dbReference type="Proteomes" id="UP001211907"/>
    </source>
</evidence>
<proteinExistence type="predicted"/>
<dbReference type="InterPro" id="IPR027417">
    <property type="entry name" value="P-loop_NTPase"/>
</dbReference>
<dbReference type="Pfam" id="PF00004">
    <property type="entry name" value="AAA"/>
    <property type="match status" value="1"/>
</dbReference>
<evidence type="ECO:0000313" key="3">
    <source>
        <dbReference type="EMBL" id="KAJ3139708.1"/>
    </source>
</evidence>
<evidence type="ECO:0000259" key="2">
    <source>
        <dbReference type="Pfam" id="PF00004"/>
    </source>
</evidence>
<feature type="region of interest" description="Disordered" evidence="1">
    <location>
        <begin position="84"/>
        <end position="117"/>
    </location>
</feature>
<organism evidence="3 4">
    <name type="scientific">Physocladia obscura</name>
    <dbReference type="NCBI Taxonomy" id="109957"/>
    <lineage>
        <taxon>Eukaryota</taxon>
        <taxon>Fungi</taxon>
        <taxon>Fungi incertae sedis</taxon>
        <taxon>Chytridiomycota</taxon>
        <taxon>Chytridiomycota incertae sedis</taxon>
        <taxon>Chytridiomycetes</taxon>
        <taxon>Chytridiales</taxon>
        <taxon>Chytriomycetaceae</taxon>
        <taxon>Physocladia</taxon>
    </lineage>
</organism>
<reference evidence="3" key="1">
    <citation type="submission" date="2020-05" db="EMBL/GenBank/DDBJ databases">
        <title>Phylogenomic resolution of chytrid fungi.</title>
        <authorList>
            <person name="Stajich J.E."/>
            <person name="Amses K."/>
            <person name="Simmons R."/>
            <person name="Seto K."/>
            <person name="Myers J."/>
            <person name="Bonds A."/>
            <person name="Quandt C.A."/>
            <person name="Barry K."/>
            <person name="Liu P."/>
            <person name="Grigoriev I."/>
            <person name="Longcore J.E."/>
            <person name="James T.Y."/>
        </authorList>
    </citation>
    <scope>NUCLEOTIDE SEQUENCE</scope>
    <source>
        <strain evidence="3">JEL0513</strain>
    </source>
</reference>
<protein>
    <submittedName>
        <fullName evidence="3">ATPase AAA domain-containing protein 5</fullName>
    </submittedName>
</protein>
<name>A0AAD5T9G2_9FUNG</name>
<dbReference type="EMBL" id="JADGJH010000070">
    <property type="protein sequence ID" value="KAJ3139708.1"/>
    <property type="molecule type" value="Genomic_DNA"/>
</dbReference>
<keyword evidence="4" id="KW-1185">Reference proteome</keyword>
<feature type="compositionally biased region" description="Basic and acidic residues" evidence="1">
    <location>
        <begin position="541"/>
        <end position="550"/>
    </location>
</feature>
<dbReference type="Proteomes" id="UP001211907">
    <property type="component" value="Unassembled WGS sequence"/>
</dbReference>
<feature type="compositionally biased region" description="Basic and acidic residues" evidence="1">
    <location>
        <begin position="84"/>
        <end position="93"/>
    </location>
</feature>
<feature type="domain" description="ATPase AAA-type core" evidence="2">
    <location>
        <begin position="473"/>
        <end position="526"/>
    </location>
</feature>
<evidence type="ECO:0000256" key="1">
    <source>
        <dbReference type="SAM" id="MobiDB-lite"/>
    </source>
</evidence>